<evidence type="ECO:0008006" key="4">
    <source>
        <dbReference type="Google" id="ProtNLM"/>
    </source>
</evidence>
<protein>
    <recommendedName>
        <fullName evidence="4">I-spanin</fullName>
    </recommendedName>
</protein>
<organism evidence="2 3">
    <name type="scientific">Escherichia phage A73</name>
    <dbReference type="NCBI Taxonomy" id="3003819"/>
    <lineage>
        <taxon>Viruses</taxon>
        <taxon>Duplodnaviria</taxon>
        <taxon>Heunggongvirae</taxon>
        <taxon>Uroviricota</taxon>
        <taxon>Caudoviricetes</taxon>
        <taxon>Vequintavirinae</taxon>
        <taxon>Septuagintavirus</taxon>
        <taxon>Septuagintavirus A73</taxon>
    </lineage>
</organism>
<feature type="coiled-coil region" evidence="1">
    <location>
        <begin position="48"/>
        <end position="82"/>
    </location>
</feature>
<sequence length="119" mass="13601">MLPAKKYFIYAMIGVALFTSGKLYLGHVESVGYDKGYDAANTAWIKKATEYKGKLDSTLEENKRLNEELSYANAKRIIAEEKLRDEVEAMRIDYAKSKKGQEIFMDDEIVDIYNKSLGE</sequence>
<evidence type="ECO:0000313" key="2">
    <source>
        <dbReference type="EMBL" id="WBF77800.1"/>
    </source>
</evidence>
<name>A0AAF0ANS7_9CAUD</name>
<accession>A0AAF0ANS7</accession>
<gene>
    <name evidence="2" type="ORF">A73_154</name>
</gene>
<evidence type="ECO:0000256" key="1">
    <source>
        <dbReference type="SAM" id="Coils"/>
    </source>
</evidence>
<keyword evidence="3" id="KW-1185">Reference proteome</keyword>
<reference evidence="2 3" key="1">
    <citation type="submission" date="2022-11" db="EMBL/GenBank/DDBJ databases">
        <authorList>
            <person name="Cortes-Martin A."/>
            <person name="Buttimer C.T.H."/>
            <person name="Hill C."/>
        </authorList>
    </citation>
    <scope>NUCLEOTIDE SEQUENCE [LARGE SCALE GENOMIC DNA]</scope>
</reference>
<dbReference type="Proteomes" id="UP001223579">
    <property type="component" value="Segment"/>
</dbReference>
<evidence type="ECO:0000313" key="3">
    <source>
        <dbReference type="Proteomes" id="UP001223579"/>
    </source>
</evidence>
<dbReference type="EMBL" id="OP778609">
    <property type="protein sequence ID" value="WBF77800.1"/>
    <property type="molecule type" value="Genomic_DNA"/>
</dbReference>
<keyword evidence="1" id="KW-0175">Coiled coil</keyword>
<proteinExistence type="predicted"/>